<evidence type="ECO:0000256" key="4">
    <source>
        <dbReference type="ARBA" id="ARBA00022741"/>
    </source>
</evidence>
<feature type="domain" description="Arginyl tRNA synthetase N-terminal" evidence="10">
    <location>
        <begin position="10"/>
        <end position="99"/>
    </location>
</feature>
<dbReference type="STRING" id="697281.Mahau_1556"/>
<dbReference type="SUPFAM" id="SSF47323">
    <property type="entry name" value="Anticodon-binding domain of a subclass of class I aminoacyl-tRNA synthetases"/>
    <property type="match status" value="1"/>
</dbReference>
<evidence type="ECO:0000256" key="2">
    <source>
        <dbReference type="ARBA" id="ARBA00012837"/>
    </source>
</evidence>
<name>F3ZYY6_MAHA5</name>
<gene>
    <name evidence="11" type="ordered locus">Mahau_1556</name>
</gene>
<dbReference type="PANTHER" id="PTHR11956">
    <property type="entry name" value="ARGINYL-TRNA SYNTHETASE"/>
    <property type="match status" value="1"/>
</dbReference>
<dbReference type="GO" id="GO:0004814">
    <property type="term" value="F:arginine-tRNA ligase activity"/>
    <property type="evidence" value="ECO:0007669"/>
    <property type="project" value="UniProtKB-EC"/>
</dbReference>
<dbReference type="eggNOG" id="COG0018">
    <property type="taxonomic scope" value="Bacteria"/>
</dbReference>
<dbReference type="Proteomes" id="UP000008457">
    <property type="component" value="Chromosome"/>
</dbReference>
<comment type="similarity">
    <text evidence="1">Belongs to the class-I aminoacyl-tRNA synthetase family.</text>
</comment>
<dbReference type="Gene3D" id="3.30.1360.70">
    <property type="entry name" value="Arginyl tRNA synthetase N-terminal domain"/>
    <property type="match status" value="1"/>
</dbReference>
<keyword evidence="5" id="KW-0067">ATP-binding</keyword>
<evidence type="ECO:0000256" key="7">
    <source>
        <dbReference type="ARBA" id="ARBA00023146"/>
    </source>
</evidence>
<dbReference type="FunFam" id="1.10.730.10:FF:000006">
    <property type="entry name" value="Arginyl-tRNA synthetase 2, mitochondrial"/>
    <property type="match status" value="1"/>
</dbReference>
<dbReference type="PANTHER" id="PTHR11956:SF5">
    <property type="entry name" value="ARGININE--TRNA LIGASE, CYTOPLASMIC"/>
    <property type="match status" value="1"/>
</dbReference>
<organism evidence="11 12">
    <name type="scientific">Mahella australiensis (strain DSM 15567 / CIP 107919 / 50-1 BON)</name>
    <dbReference type="NCBI Taxonomy" id="697281"/>
    <lineage>
        <taxon>Bacteria</taxon>
        <taxon>Bacillati</taxon>
        <taxon>Bacillota</taxon>
        <taxon>Clostridia</taxon>
        <taxon>Thermoanaerobacterales</taxon>
        <taxon>Thermoanaerobacterales Family IV. Incertae Sedis</taxon>
        <taxon>Mahella</taxon>
    </lineage>
</organism>
<keyword evidence="3 11" id="KW-0436">Ligase</keyword>
<sequence>MADPIQYITEQIIAVLNRALTAARSDGSITCRNAYEVKVNKTRDIKYGDFYTNMPIEMVRLTARPSDYIARTLLEHADISGTYIDRMEIAGSGFINIFLKPKWFYDVLTLILKERDEYGRVDIGDNRKVLIGFPDIDMYSIVWGDCVANILETAGYEVLRECYVNSHKSMREINDEIVNLRLYGVVLSSWFYEQQLYDSDLQETIEELDIMGYVRHEGDDMWFTTDTHGALILKEGRFTNIAMRMAYYRRKIFKEGYDLIIEIGDRASADTFETVREAMICLGCELEHMEYLVSPDYSHLLENIGRDALRFLLSSSRDKEDDDSLFEVQYAYARICSILRHMDPNRLALMPPEEIDFSMLRHPAEQALMRCLPDLPHKVRLAAQCRQPAILTDYLVDVADLFHKFYDECRVRINNNDLMYARLGLLEAARVVLANGLYILNIDAPERLC</sequence>
<evidence type="ECO:0000313" key="12">
    <source>
        <dbReference type="Proteomes" id="UP000008457"/>
    </source>
</evidence>
<dbReference type="SMART" id="SM00836">
    <property type="entry name" value="DALR_1"/>
    <property type="match status" value="1"/>
</dbReference>
<dbReference type="InterPro" id="IPR014729">
    <property type="entry name" value="Rossmann-like_a/b/a_fold"/>
</dbReference>
<dbReference type="InterPro" id="IPR036695">
    <property type="entry name" value="Arg-tRNA-synth_N_sf"/>
</dbReference>
<evidence type="ECO:0000256" key="5">
    <source>
        <dbReference type="ARBA" id="ARBA00022840"/>
    </source>
</evidence>
<evidence type="ECO:0000256" key="1">
    <source>
        <dbReference type="ARBA" id="ARBA00005594"/>
    </source>
</evidence>
<dbReference type="EC" id="6.1.1.19" evidence="2"/>
<reference evidence="11 12" key="2">
    <citation type="journal article" date="2011" name="Stand. Genomic Sci.">
        <title>Complete genome sequence of Mahella australiensis type strain (50-1 BON).</title>
        <authorList>
            <person name="Sikorski J."/>
            <person name="Teshima H."/>
            <person name="Nolan M."/>
            <person name="Lucas S."/>
            <person name="Hammon N."/>
            <person name="Deshpande S."/>
            <person name="Cheng J.F."/>
            <person name="Pitluck S."/>
            <person name="Liolios K."/>
            <person name="Pagani I."/>
            <person name="Ivanova N."/>
            <person name="Huntemann M."/>
            <person name="Mavromatis K."/>
            <person name="Ovchinikova G."/>
            <person name="Pati A."/>
            <person name="Tapia R."/>
            <person name="Han C."/>
            <person name="Goodwin L."/>
            <person name="Chen A."/>
            <person name="Palaniappan K."/>
            <person name="Land M."/>
            <person name="Hauser L."/>
            <person name="Ngatchou-Djao O.D."/>
            <person name="Rohde M."/>
            <person name="Pukall R."/>
            <person name="Spring S."/>
            <person name="Abt B."/>
            <person name="Goker M."/>
            <person name="Detter J.C."/>
            <person name="Woyke T."/>
            <person name="Bristow J."/>
            <person name="Markowitz V."/>
            <person name="Hugenholtz P."/>
            <person name="Eisen J.A."/>
            <person name="Kyrpides N.C."/>
            <person name="Klenk H.P."/>
            <person name="Lapidus A."/>
        </authorList>
    </citation>
    <scope>NUCLEOTIDE SEQUENCE [LARGE SCALE GENOMIC DNA]</scope>
    <source>
        <strain evidence="12">DSM 15567 / CIP 107919 / 50-1 BON</strain>
    </source>
</reference>
<dbReference type="Gene3D" id="1.10.730.10">
    <property type="entry name" value="Isoleucyl-tRNA Synthetase, Domain 1"/>
    <property type="match status" value="1"/>
</dbReference>
<proteinExistence type="inferred from homology"/>
<evidence type="ECO:0000256" key="8">
    <source>
        <dbReference type="ARBA" id="ARBA00049339"/>
    </source>
</evidence>
<dbReference type="Pfam" id="PF03485">
    <property type="entry name" value="Arg_tRNA_synt_N"/>
    <property type="match status" value="1"/>
</dbReference>
<dbReference type="InterPro" id="IPR005148">
    <property type="entry name" value="Arg-tRNA-synth_N"/>
</dbReference>
<dbReference type="SUPFAM" id="SSF52374">
    <property type="entry name" value="Nucleotidylyl transferase"/>
    <property type="match status" value="1"/>
</dbReference>
<dbReference type="InterPro" id="IPR001278">
    <property type="entry name" value="Arg-tRNA-ligase"/>
</dbReference>
<dbReference type="SUPFAM" id="SSF55190">
    <property type="entry name" value="Arginyl-tRNA synthetase (ArgRS), N-terminal 'additional' domain"/>
    <property type="match status" value="1"/>
</dbReference>
<comment type="catalytic activity">
    <reaction evidence="8">
        <text>tRNA(Arg) + L-arginine + ATP = L-arginyl-tRNA(Arg) + AMP + diphosphate</text>
        <dbReference type="Rhea" id="RHEA:20301"/>
        <dbReference type="Rhea" id="RHEA-COMP:9658"/>
        <dbReference type="Rhea" id="RHEA-COMP:9673"/>
        <dbReference type="ChEBI" id="CHEBI:30616"/>
        <dbReference type="ChEBI" id="CHEBI:32682"/>
        <dbReference type="ChEBI" id="CHEBI:33019"/>
        <dbReference type="ChEBI" id="CHEBI:78442"/>
        <dbReference type="ChEBI" id="CHEBI:78513"/>
        <dbReference type="ChEBI" id="CHEBI:456215"/>
        <dbReference type="EC" id="6.1.1.19"/>
    </reaction>
</comment>
<protein>
    <recommendedName>
        <fullName evidence="2">arginine--tRNA ligase</fullName>
        <ecNumber evidence="2">6.1.1.19</ecNumber>
    </recommendedName>
</protein>
<evidence type="ECO:0000259" key="10">
    <source>
        <dbReference type="SMART" id="SM01016"/>
    </source>
</evidence>
<reference evidence="12" key="1">
    <citation type="submission" date="2010-11" db="EMBL/GenBank/DDBJ databases">
        <title>The complete genome of Mahella australiensis DSM 15567.</title>
        <authorList>
            <consortium name="US DOE Joint Genome Institute (JGI-PGF)"/>
            <person name="Lucas S."/>
            <person name="Copeland A."/>
            <person name="Lapidus A."/>
            <person name="Bruce D."/>
            <person name="Goodwin L."/>
            <person name="Pitluck S."/>
            <person name="Kyrpides N."/>
            <person name="Mavromatis K."/>
            <person name="Pagani I."/>
            <person name="Ivanova N."/>
            <person name="Teshima H."/>
            <person name="Brettin T."/>
            <person name="Detter J.C."/>
            <person name="Han C."/>
            <person name="Tapia R."/>
            <person name="Land M."/>
            <person name="Hauser L."/>
            <person name="Markowitz V."/>
            <person name="Cheng J.-F."/>
            <person name="Hugenholtz P."/>
            <person name="Woyke T."/>
            <person name="Wu D."/>
            <person name="Spring S."/>
            <person name="Pukall R."/>
            <person name="Steenblock K."/>
            <person name="Schneider S."/>
            <person name="Klenk H.-P."/>
            <person name="Eisen J.A."/>
        </authorList>
    </citation>
    <scope>NUCLEOTIDE SEQUENCE [LARGE SCALE GENOMIC DNA]</scope>
    <source>
        <strain evidence="12">DSM 15567 / CIP 107919 / 50-1 BON</strain>
    </source>
</reference>
<dbReference type="AlphaFoldDB" id="F3ZYY6"/>
<evidence type="ECO:0000259" key="9">
    <source>
        <dbReference type="SMART" id="SM00836"/>
    </source>
</evidence>
<dbReference type="GO" id="GO:0005737">
    <property type="term" value="C:cytoplasm"/>
    <property type="evidence" value="ECO:0007669"/>
    <property type="project" value="InterPro"/>
</dbReference>
<keyword evidence="7" id="KW-0030">Aminoacyl-tRNA synthetase</keyword>
<keyword evidence="6" id="KW-0648">Protein biosynthesis</keyword>
<dbReference type="GO" id="GO:0005524">
    <property type="term" value="F:ATP binding"/>
    <property type="evidence" value="ECO:0007669"/>
    <property type="project" value="UniProtKB-KW"/>
</dbReference>
<dbReference type="OrthoDB" id="9805987at2"/>
<dbReference type="SMART" id="SM01016">
    <property type="entry name" value="Arg_tRNA_synt_N"/>
    <property type="match status" value="1"/>
</dbReference>
<dbReference type="RefSeq" id="WP_013781174.1">
    <property type="nucleotide sequence ID" value="NC_015520.1"/>
</dbReference>
<dbReference type="KEGG" id="mas:Mahau_1556"/>
<dbReference type="Pfam" id="PF05746">
    <property type="entry name" value="DALR_1"/>
    <property type="match status" value="1"/>
</dbReference>
<evidence type="ECO:0000256" key="3">
    <source>
        <dbReference type="ARBA" id="ARBA00022598"/>
    </source>
</evidence>
<accession>F3ZYY6</accession>
<dbReference type="HOGENOM" id="CLU_006406_0_1_9"/>
<dbReference type="Gene3D" id="3.40.50.620">
    <property type="entry name" value="HUPs"/>
    <property type="match status" value="1"/>
</dbReference>
<feature type="domain" description="DALR anticodon binding" evidence="9">
    <location>
        <begin position="328"/>
        <end position="448"/>
    </location>
</feature>
<keyword evidence="4" id="KW-0547">Nucleotide-binding</keyword>
<dbReference type="GO" id="GO:0006420">
    <property type="term" value="P:arginyl-tRNA aminoacylation"/>
    <property type="evidence" value="ECO:0007669"/>
    <property type="project" value="InterPro"/>
</dbReference>
<dbReference type="InterPro" id="IPR009080">
    <property type="entry name" value="tRNAsynth_Ia_anticodon-bd"/>
</dbReference>
<evidence type="ECO:0000256" key="6">
    <source>
        <dbReference type="ARBA" id="ARBA00022917"/>
    </source>
</evidence>
<dbReference type="EMBL" id="CP002360">
    <property type="protein sequence ID" value="AEE96745.1"/>
    <property type="molecule type" value="Genomic_DNA"/>
</dbReference>
<dbReference type="InterPro" id="IPR008909">
    <property type="entry name" value="DALR_anticod-bd"/>
</dbReference>
<evidence type="ECO:0000313" key="11">
    <source>
        <dbReference type="EMBL" id="AEE96745.1"/>
    </source>
</evidence>
<keyword evidence="12" id="KW-1185">Reference proteome</keyword>